<evidence type="ECO:0000313" key="2">
    <source>
        <dbReference type="Proteomes" id="UP000095544"/>
    </source>
</evidence>
<accession>A0A174JTF8</accession>
<reference evidence="1 2" key="1">
    <citation type="submission" date="2015-09" db="EMBL/GenBank/DDBJ databases">
        <authorList>
            <consortium name="Pathogen Informatics"/>
        </authorList>
    </citation>
    <scope>NUCLEOTIDE SEQUENCE [LARGE SCALE GENOMIC DNA]</scope>
    <source>
        <strain evidence="1 2">2789STDY5834876</strain>
    </source>
</reference>
<protein>
    <submittedName>
        <fullName evidence="1">Uncharacterized protein</fullName>
    </submittedName>
</protein>
<proteinExistence type="predicted"/>
<sequence>MDQNYQIADISGQCVHEIDKLQKTLKEKTNQEIVLIAYTPAEKKD</sequence>
<dbReference type="RefSeq" id="WP_167702515.1">
    <property type="nucleotide sequence ID" value="NZ_CABKUE010000009.1"/>
</dbReference>
<name>A0A174JTF8_9FIRM</name>
<dbReference type="AlphaFoldDB" id="A0A174JTF8"/>
<dbReference type="EMBL" id="CYZU01000049">
    <property type="protein sequence ID" value="CUP01476.1"/>
    <property type="molecule type" value="Genomic_DNA"/>
</dbReference>
<dbReference type="Proteomes" id="UP000095544">
    <property type="component" value="Unassembled WGS sequence"/>
</dbReference>
<organism evidence="1 2">
    <name type="scientific">Faecalicatena contorta</name>
    <dbReference type="NCBI Taxonomy" id="39482"/>
    <lineage>
        <taxon>Bacteria</taxon>
        <taxon>Bacillati</taxon>
        <taxon>Bacillota</taxon>
        <taxon>Clostridia</taxon>
        <taxon>Lachnospirales</taxon>
        <taxon>Lachnospiraceae</taxon>
        <taxon>Faecalicatena</taxon>
    </lineage>
</organism>
<gene>
    <name evidence="1" type="ORF">ERS852491_04011</name>
</gene>
<evidence type="ECO:0000313" key="1">
    <source>
        <dbReference type="EMBL" id="CUP01476.1"/>
    </source>
</evidence>